<evidence type="ECO:0000256" key="7">
    <source>
        <dbReference type="SAM" id="MobiDB-lite"/>
    </source>
</evidence>
<feature type="region of interest" description="Disordered" evidence="7">
    <location>
        <begin position="170"/>
        <end position="219"/>
    </location>
</feature>
<organism evidence="9 10">
    <name type="scientific">Altericroceibacterium endophyticum</name>
    <dbReference type="NCBI Taxonomy" id="1808508"/>
    <lineage>
        <taxon>Bacteria</taxon>
        <taxon>Pseudomonadati</taxon>
        <taxon>Pseudomonadota</taxon>
        <taxon>Alphaproteobacteria</taxon>
        <taxon>Sphingomonadales</taxon>
        <taxon>Erythrobacteraceae</taxon>
        <taxon>Altericroceibacterium</taxon>
    </lineage>
</organism>
<evidence type="ECO:0000256" key="3">
    <source>
        <dbReference type="ARBA" id="ARBA00022723"/>
    </source>
</evidence>
<dbReference type="AlphaFoldDB" id="A0A6I4T2B3"/>
<dbReference type="PROSITE" id="PS51007">
    <property type="entry name" value="CYTC"/>
    <property type="match status" value="1"/>
</dbReference>
<dbReference type="InterPro" id="IPR036909">
    <property type="entry name" value="Cyt_c-like_dom_sf"/>
</dbReference>
<protein>
    <submittedName>
        <fullName evidence="9">C-type cytochrome</fullName>
    </submittedName>
</protein>
<evidence type="ECO:0000256" key="5">
    <source>
        <dbReference type="ARBA" id="ARBA00023004"/>
    </source>
</evidence>
<dbReference type="EMBL" id="WTYT01000002">
    <property type="protein sequence ID" value="MXO65057.1"/>
    <property type="molecule type" value="Genomic_DNA"/>
</dbReference>
<feature type="domain" description="Cytochrome c" evidence="8">
    <location>
        <begin position="66"/>
        <end position="167"/>
    </location>
</feature>
<accession>A0A6I4T2B3</accession>
<dbReference type="InterPro" id="IPR009056">
    <property type="entry name" value="Cyt_c-like_dom"/>
</dbReference>
<dbReference type="InterPro" id="IPR002327">
    <property type="entry name" value="Cyt_c_1A/1B"/>
</dbReference>
<dbReference type="PANTHER" id="PTHR11961">
    <property type="entry name" value="CYTOCHROME C"/>
    <property type="match status" value="1"/>
</dbReference>
<keyword evidence="5 6" id="KW-0408">Iron</keyword>
<dbReference type="OrthoDB" id="9805828at2"/>
<keyword evidence="10" id="KW-1185">Reference proteome</keyword>
<evidence type="ECO:0000256" key="1">
    <source>
        <dbReference type="ARBA" id="ARBA00022448"/>
    </source>
</evidence>
<evidence type="ECO:0000256" key="2">
    <source>
        <dbReference type="ARBA" id="ARBA00022617"/>
    </source>
</evidence>
<keyword evidence="1" id="KW-0813">Transport</keyword>
<gene>
    <name evidence="9" type="ORF">GRI91_04765</name>
</gene>
<evidence type="ECO:0000259" key="8">
    <source>
        <dbReference type="PROSITE" id="PS51007"/>
    </source>
</evidence>
<dbReference type="GO" id="GO:0046872">
    <property type="term" value="F:metal ion binding"/>
    <property type="evidence" value="ECO:0007669"/>
    <property type="project" value="UniProtKB-KW"/>
</dbReference>
<dbReference type="RefSeq" id="WP_160735496.1">
    <property type="nucleotide sequence ID" value="NZ_WTYT01000002.1"/>
</dbReference>
<dbReference type="GO" id="GO:0009055">
    <property type="term" value="F:electron transfer activity"/>
    <property type="evidence" value="ECO:0007669"/>
    <property type="project" value="InterPro"/>
</dbReference>
<comment type="caution">
    <text evidence="9">The sequence shown here is derived from an EMBL/GenBank/DDBJ whole genome shotgun (WGS) entry which is preliminary data.</text>
</comment>
<keyword evidence="2 6" id="KW-0349">Heme</keyword>
<keyword evidence="4" id="KW-0249">Electron transport</keyword>
<dbReference type="SUPFAM" id="SSF46626">
    <property type="entry name" value="Cytochrome c"/>
    <property type="match status" value="1"/>
</dbReference>
<sequence length="219" mass="22838">MNDRFNTIFGWALFSGVVALGLSSISSRIFHADKPDRPEQMGYTIEGVAEEGGDEGPSLAMLLSEADASKGESTFAKCVSCHTIDQGGADGIGPNLYGVVGKPIGKHAAGFAYSSVLSEHGGNWDFANLDEWLKSPRAFAPGTKMSFAGLSKPEDRANVIAFLNEHGSNIPYPEVEAPAAEEGAADAEDTVTPGDTPEAAGAMASDEPTEDTTSTPPVE</sequence>
<dbReference type="Pfam" id="PF00034">
    <property type="entry name" value="Cytochrom_C"/>
    <property type="match status" value="1"/>
</dbReference>
<dbReference type="PRINTS" id="PR00604">
    <property type="entry name" value="CYTCHRMECIAB"/>
</dbReference>
<dbReference type="Proteomes" id="UP000438476">
    <property type="component" value="Unassembled WGS sequence"/>
</dbReference>
<evidence type="ECO:0000256" key="6">
    <source>
        <dbReference type="PROSITE-ProRule" id="PRU00433"/>
    </source>
</evidence>
<proteinExistence type="predicted"/>
<evidence type="ECO:0000313" key="10">
    <source>
        <dbReference type="Proteomes" id="UP000438476"/>
    </source>
</evidence>
<dbReference type="GO" id="GO:0020037">
    <property type="term" value="F:heme binding"/>
    <property type="evidence" value="ECO:0007669"/>
    <property type="project" value="InterPro"/>
</dbReference>
<reference evidence="9 10" key="1">
    <citation type="submission" date="2019-12" db="EMBL/GenBank/DDBJ databases">
        <title>Genomic-based taxomic classification of the family Erythrobacteraceae.</title>
        <authorList>
            <person name="Xu L."/>
        </authorList>
    </citation>
    <scope>NUCLEOTIDE SEQUENCE [LARGE SCALE GENOMIC DNA]</scope>
    <source>
        <strain evidence="9 10">LMG 29518</strain>
    </source>
</reference>
<evidence type="ECO:0000313" key="9">
    <source>
        <dbReference type="EMBL" id="MXO65057.1"/>
    </source>
</evidence>
<evidence type="ECO:0000256" key="4">
    <source>
        <dbReference type="ARBA" id="ARBA00022982"/>
    </source>
</evidence>
<feature type="compositionally biased region" description="Low complexity" evidence="7">
    <location>
        <begin position="173"/>
        <end position="182"/>
    </location>
</feature>
<keyword evidence="3 6" id="KW-0479">Metal-binding</keyword>
<dbReference type="Gene3D" id="1.10.760.10">
    <property type="entry name" value="Cytochrome c-like domain"/>
    <property type="match status" value="1"/>
</dbReference>
<name>A0A6I4T2B3_9SPHN</name>